<evidence type="ECO:0000313" key="1">
    <source>
        <dbReference type="EMBL" id="AXH94682.1"/>
    </source>
</evidence>
<dbReference type="AlphaFoldDB" id="A0A3M9K9I2"/>
<reference evidence="1 2" key="1">
    <citation type="submission" date="2018-07" db="EMBL/GenBank/DDBJ databases">
        <authorList>
            <person name="Ye Y."/>
        </authorList>
    </citation>
    <scope>NUCLEOTIDE SEQUENCE [LARGE SCALE GENOMIC DNA]</scope>
    <source>
        <strain evidence="2">H14(2018)</strain>
    </source>
</reference>
<dbReference type="Gene3D" id="2.60.120.580">
    <property type="entry name" value="Acetamidase/Formamidase-like domains"/>
    <property type="match status" value="2"/>
</dbReference>
<dbReference type="Proteomes" id="UP000253958">
    <property type="component" value="Chromosome"/>
</dbReference>
<accession>A0A3M9K9I2</accession>
<gene>
    <name evidence="1" type="ORF">DVH21_27910</name>
</gene>
<name>A0A3M9K9I2_9ACTN</name>
<dbReference type="SUPFAM" id="SSF141130">
    <property type="entry name" value="Acetamidase/Formamidase-like"/>
    <property type="match status" value="1"/>
</dbReference>
<reference evidence="1 2" key="2">
    <citation type="submission" date="2018-08" db="EMBL/GenBank/DDBJ databases">
        <title>Streptomyces kandeliansis sp. nov., an endophytic bacterium isolated from mangrove plant.</title>
        <authorList>
            <person name="Wang R."/>
        </authorList>
    </citation>
    <scope>NUCLEOTIDE SEQUENCE [LARGE SCALE GENOMIC DNA]</scope>
    <source>
        <strain evidence="2">H14(2018)</strain>
    </source>
</reference>
<dbReference type="Gene3D" id="3.10.28.20">
    <property type="entry name" value="Acetamidase/Formamidase-like domains"/>
    <property type="match status" value="1"/>
</dbReference>
<proteinExistence type="predicted"/>
<dbReference type="PANTHER" id="PTHR31891:SF1">
    <property type="entry name" value="FORMAMIDASE C869.04-RELATED"/>
    <property type="match status" value="1"/>
</dbReference>
<dbReference type="InterPro" id="IPR004304">
    <property type="entry name" value="FmdA_AmdA"/>
</dbReference>
<evidence type="ECO:0000313" key="2">
    <source>
        <dbReference type="Proteomes" id="UP000253958"/>
    </source>
</evidence>
<organism evidence="1 2">
    <name type="scientific">Micromonospora aurantiaca</name>
    <name type="common">nom. illeg.</name>
    <dbReference type="NCBI Taxonomy" id="47850"/>
    <lineage>
        <taxon>Bacteria</taxon>
        <taxon>Bacillati</taxon>
        <taxon>Actinomycetota</taxon>
        <taxon>Actinomycetes</taxon>
        <taxon>Micromonosporales</taxon>
        <taxon>Micromonosporaceae</taxon>
        <taxon>Micromonospora</taxon>
    </lineage>
</organism>
<dbReference type="GO" id="GO:0016811">
    <property type="term" value="F:hydrolase activity, acting on carbon-nitrogen (but not peptide) bonds, in linear amides"/>
    <property type="evidence" value="ECO:0007669"/>
    <property type="project" value="InterPro"/>
</dbReference>
<dbReference type="EMBL" id="CP031263">
    <property type="protein sequence ID" value="AXH94682.1"/>
    <property type="molecule type" value="Genomic_DNA"/>
</dbReference>
<dbReference type="PANTHER" id="PTHR31891">
    <property type="entry name" value="FORMAMIDASE C869.04-RELATED"/>
    <property type="match status" value="1"/>
</dbReference>
<dbReference type="Pfam" id="PF03069">
    <property type="entry name" value="FmdA_AmdA"/>
    <property type="match status" value="2"/>
</dbReference>
<protein>
    <submittedName>
        <fullName evidence="1">Acetamidase</fullName>
    </submittedName>
</protein>
<sequence>MGKIGHRPAERQLAYTFGGRIPVAHLRSGDVLEVYTEDCFGGRLRSATDLSSWMLETPHLNPVSGPFLIEEAEPGDTLAIHIVSVVPARDWGVSSTPPHIGALGTGVRALALGAPVEARVWFYEIDRRAGTVRFQSTRTDHAVDLPLEPTIGTIGVSPGRLEARSTMVPDFYGGKLDIPEARAGATLYLGVNVHGAMLALGDGHARQGHGQACPAGVAIATVTTVAIEVIKGWQTSWPRLETDLDLMSIGCARPLDDAYRIAHQDLVSWVGSLAGLEMLDAHQLVSQAGRTALGNVRDANYTLLAAIGRRLVPHPAAAYDDAHDRLKRTAASAG</sequence>